<evidence type="ECO:0000313" key="1">
    <source>
        <dbReference type="EMBL" id="CAK64516.1"/>
    </source>
</evidence>
<dbReference type="HOGENOM" id="CLU_2783755_0_0_1"/>
<dbReference type="Proteomes" id="UP000000600">
    <property type="component" value="Unassembled WGS sequence"/>
</dbReference>
<feature type="non-terminal residue" evidence="1">
    <location>
        <position position="1"/>
    </location>
</feature>
<reference evidence="1 2" key="1">
    <citation type="journal article" date="2006" name="Nature">
        <title>Global trends of whole-genome duplications revealed by the ciliate Paramecium tetraurelia.</title>
        <authorList>
            <consortium name="Genoscope"/>
            <person name="Aury J.-M."/>
            <person name="Jaillon O."/>
            <person name="Duret L."/>
            <person name="Noel B."/>
            <person name="Jubin C."/>
            <person name="Porcel B.M."/>
            <person name="Segurens B."/>
            <person name="Daubin V."/>
            <person name="Anthouard V."/>
            <person name="Aiach N."/>
            <person name="Arnaiz O."/>
            <person name="Billaut A."/>
            <person name="Beisson J."/>
            <person name="Blanc I."/>
            <person name="Bouhouche K."/>
            <person name="Camara F."/>
            <person name="Duharcourt S."/>
            <person name="Guigo R."/>
            <person name="Gogendeau D."/>
            <person name="Katinka M."/>
            <person name="Keller A.-M."/>
            <person name="Kissmehl R."/>
            <person name="Klotz C."/>
            <person name="Koll F."/>
            <person name="Le Moue A."/>
            <person name="Lepere C."/>
            <person name="Malinsky S."/>
            <person name="Nowacki M."/>
            <person name="Nowak J.K."/>
            <person name="Plattner H."/>
            <person name="Poulain J."/>
            <person name="Ruiz F."/>
            <person name="Serrano V."/>
            <person name="Zagulski M."/>
            <person name="Dessen P."/>
            <person name="Betermier M."/>
            <person name="Weissenbach J."/>
            <person name="Scarpelli C."/>
            <person name="Schachter V."/>
            <person name="Sperling L."/>
            <person name="Meyer E."/>
            <person name="Cohen J."/>
            <person name="Wincker P."/>
        </authorList>
    </citation>
    <scope>NUCLEOTIDE SEQUENCE [LARGE SCALE GENOMIC DNA]</scope>
    <source>
        <strain evidence="1 2">Stock d4-2</strain>
    </source>
</reference>
<dbReference type="InParanoid" id="A0C149"/>
<dbReference type="GeneID" id="5017710"/>
<keyword evidence="2" id="KW-1185">Reference proteome</keyword>
<dbReference type="KEGG" id="ptm:GSPATT00033992001"/>
<dbReference type="EMBL" id="CT868032">
    <property type="protein sequence ID" value="CAK64516.1"/>
    <property type="molecule type" value="Genomic_DNA"/>
</dbReference>
<dbReference type="RefSeq" id="XP_001431914.1">
    <property type="nucleotide sequence ID" value="XM_001431877.2"/>
</dbReference>
<protein>
    <submittedName>
        <fullName evidence="1">Uncharacterized protein</fullName>
    </submittedName>
</protein>
<proteinExistence type="predicted"/>
<dbReference type="AlphaFoldDB" id="A0C149"/>
<gene>
    <name evidence="1" type="ORF">GSPATT00033992001</name>
</gene>
<name>A0C149_PARTE</name>
<sequence>YGIIYNRLRVNYQICNFHSNIVFRDKQTIQSIDKGQQIMLNDERFKTFRRKFSKINVRNQFLGVQFNNA</sequence>
<evidence type="ECO:0000313" key="2">
    <source>
        <dbReference type="Proteomes" id="UP000000600"/>
    </source>
</evidence>
<accession>A0C149</accession>
<organism evidence="1 2">
    <name type="scientific">Paramecium tetraurelia</name>
    <dbReference type="NCBI Taxonomy" id="5888"/>
    <lineage>
        <taxon>Eukaryota</taxon>
        <taxon>Sar</taxon>
        <taxon>Alveolata</taxon>
        <taxon>Ciliophora</taxon>
        <taxon>Intramacronucleata</taxon>
        <taxon>Oligohymenophorea</taxon>
        <taxon>Peniculida</taxon>
        <taxon>Parameciidae</taxon>
        <taxon>Paramecium</taxon>
    </lineage>
</organism>